<comment type="caution">
    <text evidence="2">The sequence shown here is derived from an EMBL/GenBank/DDBJ whole genome shotgun (WGS) entry which is preliminary data.</text>
</comment>
<keyword evidence="3" id="KW-1185">Reference proteome</keyword>
<organism evidence="2 3">
    <name type="scientific">Streptomyces agglomeratus</name>
    <dbReference type="NCBI Taxonomy" id="285458"/>
    <lineage>
        <taxon>Bacteria</taxon>
        <taxon>Bacillati</taxon>
        <taxon>Actinomycetota</taxon>
        <taxon>Actinomycetes</taxon>
        <taxon>Kitasatosporales</taxon>
        <taxon>Streptomycetaceae</taxon>
        <taxon>Streptomyces</taxon>
    </lineage>
</organism>
<evidence type="ECO:0000313" key="2">
    <source>
        <dbReference type="EMBL" id="OEJ21274.1"/>
    </source>
</evidence>
<evidence type="ECO:0000313" key="3">
    <source>
        <dbReference type="Proteomes" id="UP000095759"/>
    </source>
</evidence>
<name>A0A1E5NYA9_9ACTN</name>
<dbReference type="EMBL" id="MEHJ01000002">
    <property type="protein sequence ID" value="OEJ21274.1"/>
    <property type="molecule type" value="Genomic_DNA"/>
</dbReference>
<proteinExistence type="predicted"/>
<reference evidence="2 3" key="1">
    <citation type="submission" date="2016-08" db="EMBL/GenBank/DDBJ databases">
        <title>Complete genome sequence of Streptomyces agglomeratus strain 6-3-2, a novel anti-MRSA actinomycete isolated from Wuli of Tebit, China.</title>
        <authorList>
            <person name="Chen X."/>
        </authorList>
    </citation>
    <scope>NUCLEOTIDE SEQUENCE [LARGE SCALE GENOMIC DNA]</scope>
    <source>
        <strain evidence="2 3">6-3-2</strain>
    </source>
</reference>
<dbReference type="Proteomes" id="UP000095759">
    <property type="component" value="Unassembled WGS sequence"/>
</dbReference>
<feature type="compositionally biased region" description="Gly residues" evidence="1">
    <location>
        <begin position="20"/>
        <end position="30"/>
    </location>
</feature>
<dbReference type="AlphaFoldDB" id="A0A1E5NYA9"/>
<accession>A0A1E5NYA9</accession>
<dbReference type="RefSeq" id="WP_069931082.1">
    <property type="nucleotide sequence ID" value="NZ_MEHI01000005.1"/>
</dbReference>
<evidence type="ECO:0000256" key="1">
    <source>
        <dbReference type="SAM" id="MobiDB-lite"/>
    </source>
</evidence>
<feature type="region of interest" description="Disordered" evidence="1">
    <location>
        <begin position="1"/>
        <end position="30"/>
    </location>
</feature>
<gene>
    <name evidence="2" type="ORF">AS594_37290</name>
</gene>
<sequence>MSDTEHYAASYSPLPPAAGATGGADQGEEGGGAEARFLLRVASLAFQLGPEGVELQQVDVTNRRFTLSAPDQPEDRIPFYAVGPVPDDDTERQNWDYTPLAPSPPWTHLVWLVQQLATQLDFFSSHGARLTGITAPSRSWADVIVEHGGIQWRARVPLEGRHEPIEYPGMTLAEMFGEGRHLRLAEGELIRDAL</sequence>
<protein>
    <submittedName>
        <fullName evidence="2">Uncharacterized protein</fullName>
    </submittedName>
</protein>